<sequence length="210" mass="23496">MFYTFDRSTTRLEAFKSFKLSASSTFECPPHAFVLQNALFDVSFVPIVGVILVSSIWTFIEEWRRSLPPRVTCILACLHFLRLEKFAHTLVTSILNKPRSNMNGFFFNSAHRDSMIQSPSGARYPVYKPRHMTRSRQQRPKLARGGSVPASPTLKPDLPVCHPPSAIPSHGHQLSEFLASARGVSVYSAHVGVSILELVTHYRPTVTVTG</sequence>
<dbReference type="GeneID" id="64665459"/>
<gene>
    <name evidence="3" type="ORF">F5891DRAFT_274271</name>
</gene>
<dbReference type="AlphaFoldDB" id="A0AAD4E7W9"/>
<reference evidence="3" key="1">
    <citation type="journal article" date="2020" name="New Phytol.">
        <title>Comparative genomics reveals dynamic genome evolution in host specialist ectomycorrhizal fungi.</title>
        <authorList>
            <person name="Lofgren L.A."/>
            <person name="Nguyen N.H."/>
            <person name="Vilgalys R."/>
            <person name="Ruytinx J."/>
            <person name="Liao H.L."/>
            <person name="Branco S."/>
            <person name="Kuo A."/>
            <person name="LaButti K."/>
            <person name="Lipzen A."/>
            <person name="Andreopoulos W."/>
            <person name="Pangilinan J."/>
            <person name="Riley R."/>
            <person name="Hundley H."/>
            <person name="Na H."/>
            <person name="Barry K."/>
            <person name="Grigoriev I.V."/>
            <person name="Stajich J.E."/>
            <person name="Kennedy P.G."/>
        </authorList>
    </citation>
    <scope>NUCLEOTIDE SEQUENCE</scope>
    <source>
        <strain evidence="3">FC203</strain>
    </source>
</reference>
<dbReference type="Proteomes" id="UP001195769">
    <property type="component" value="Unassembled WGS sequence"/>
</dbReference>
<keyword evidence="2" id="KW-1133">Transmembrane helix</keyword>
<protein>
    <submittedName>
        <fullName evidence="3">Uncharacterized protein</fullName>
    </submittedName>
</protein>
<accession>A0AAD4E7W9</accession>
<dbReference type="EMBL" id="JABBWK010000024">
    <property type="protein sequence ID" value="KAG1900946.1"/>
    <property type="molecule type" value="Genomic_DNA"/>
</dbReference>
<keyword evidence="2" id="KW-0812">Transmembrane</keyword>
<evidence type="ECO:0000256" key="2">
    <source>
        <dbReference type="SAM" id="Phobius"/>
    </source>
</evidence>
<feature type="compositionally biased region" description="Basic residues" evidence="1">
    <location>
        <begin position="131"/>
        <end position="142"/>
    </location>
</feature>
<feature type="region of interest" description="Disordered" evidence="1">
    <location>
        <begin position="131"/>
        <end position="156"/>
    </location>
</feature>
<evidence type="ECO:0000256" key="1">
    <source>
        <dbReference type="SAM" id="MobiDB-lite"/>
    </source>
</evidence>
<comment type="caution">
    <text evidence="3">The sequence shown here is derived from an EMBL/GenBank/DDBJ whole genome shotgun (WGS) entry which is preliminary data.</text>
</comment>
<keyword evidence="2" id="KW-0472">Membrane</keyword>
<evidence type="ECO:0000313" key="3">
    <source>
        <dbReference type="EMBL" id="KAG1900946.1"/>
    </source>
</evidence>
<dbReference type="RefSeq" id="XP_041226522.1">
    <property type="nucleotide sequence ID" value="XM_041371161.1"/>
</dbReference>
<keyword evidence="4" id="KW-1185">Reference proteome</keyword>
<evidence type="ECO:0000313" key="4">
    <source>
        <dbReference type="Proteomes" id="UP001195769"/>
    </source>
</evidence>
<proteinExistence type="predicted"/>
<feature type="transmembrane region" description="Helical" evidence="2">
    <location>
        <begin position="39"/>
        <end position="60"/>
    </location>
</feature>
<name>A0AAD4E7W9_9AGAM</name>
<organism evidence="3 4">
    <name type="scientific">Suillus fuscotomentosus</name>
    <dbReference type="NCBI Taxonomy" id="1912939"/>
    <lineage>
        <taxon>Eukaryota</taxon>
        <taxon>Fungi</taxon>
        <taxon>Dikarya</taxon>
        <taxon>Basidiomycota</taxon>
        <taxon>Agaricomycotina</taxon>
        <taxon>Agaricomycetes</taxon>
        <taxon>Agaricomycetidae</taxon>
        <taxon>Boletales</taxon>
        <taxon>Suillineae</taxon>
        <taxon>Suillaceae</taxon>
        <taxon>Suillus</taxon>
    </lineage>
</organism>